<gene>
    <name evidence="8" type="ORF">L0C25_11075</name>
</gene>
<protein>
    <submittedName>
        <fullName evidence="8">ABC transporter permease</fullName>
    </submittedName>
</protein>
<dbReference type="GO" id="GO:0031460">
    <property type="term" value="P:glycine betaine transport"/>
    <property type="evidence" value="ECO:0007669"/>
    <property type="project" value="TreeGrafter"/>
</dbReference>
<evidence type="ECO:0000256" key="2">
    <source>
        <dbReference type="ARBA" id="ARBA00022448"/>
    </source>
</evidence>
<keyword evidence="4 6" id="KW-1133">Transmembrane helix</keyword>
<comment type="subcellular location">
    <subcellularLocation>
        <location evidence="6">Cell membrane</location>
        <topology evidence="6">Multi-pass membrane protein</topology>
    </subcellularLocation>
    <subcellularLocation>
        <location evidence="1">Membrane</location>
        <topology evidence="1">Multi-pass membrane protein</topology>
    </subcellularLocation>
</comment>
<dbReference type="SUPFAM" id="SSF161098">
    <property type="entry name" value="MetI-like"/>
    <property type="match status" value="1"/>
</dbReference>
<feature type="transmembrane region" description="Helical" evidence="6">
    <location>
        <begin position="75"/>
        <end position="96"/>
    </location>
</feature>
<dbReference type="KEGG" id="sgrg:L0C25_11075"/>
<feature type="transmembrane region" description="Helical" evidence="6">
    <location>
        <begin position="179"/>
        <end position="205"/>
    </location>
</feature>
<reference evidence="8" key="1">
    <citation type="submission" date="2022-01" db="EMBL/GenBank/DDBJ databases">
        <title>Nocardioidaceae gen. sp. A5X3R13.</title>
        <authorList>
            <person name="Lopez Marin M.A."/>
            <person name="Uhlik O."/>
        </authorList>
    </citation>
    <scope>NUCLEOTIDE SEQUENCE</scope>
    <source>
        <strain evidence="8">A5X3R13</strain>
    </source>
</reference>
<dbReference type="InterPro" id="IPR035906">
    <property type="entry name" value="MetI-like_sf"/>
</dbReference>
<dbReference type="CDD" id="cd06261">
    <property type="entry name" value="TM_PBP2"/>
    <property type="match status" value="1"/>
</dbReference>
<evidence type="ECO:0000313" key="9">
    <source>
        <dbReference type="Proteomes" id="UP001164390"/>
    </source>
</evidence>
<evidence type="ECO:0000256" key="1">
    <source>
        <dbReference type="ARBA" id="ARBA00004141"/>
    </source>
</evidence>
<dbReference type="InterPro" id="IPR000515">
    <property type="entry name" value="MetI-like"/>
</dbReference>
<dbReference type="Gene3D" id="1.10.3720.10">
    <property type="entry name" value="MetI-like"/>
    <property type="match status" value="1"/>
</dbReference>
<keyword evidence="5 6" id="KW-0472">Membrane</keyword>
<dbReference type="InterPro" id="IPR051204">
    <property type="entry name" value="ABC_transp_perm/SBD"/>
</dbReference>
<dbReference type="PANTHER" id="PTHR30177">
    <property type="entry name" value="GLYCINE BETAINE/L-PROLINE TRANSPORT SYSTEM PERMEASE PROTEIN PROW"/>
    <property type="match status" value="1"/>
</dbReference>
<keyword evidence="9" id="KW-1185">Reference proteome</keyword>
<dbReference type="Pfam" id="PF00528">
    <property type="entry name" value="BPD_transp_1"/>
    <property type="match status" value="1"/>
</dbReference>
<evidence type="ECO:0000313" key="8">
    <source>
        <dbReference type="EMBL" id="UYM07583.1"/>
    </source>
</evidence>
<feature type="transmembrane region" description="Helical" evidence="6">
    <location>
        <begin position="51"/>
        <end position="69"/>
    </location>
</feature>
<dbReference type="RefSeq" id="WP_271636559.1">
    <property type="nucleotide sequence ID" value="NZ_CP094970.1"/>
</dbReference>
<comment type="similarity">
    <text evidence="6">Belongs to the binding-protein-dependent transport system permease family.</text>
</comment>
<dbReference type="GO" id="GO:0055085">
    <property type="term" value="P:transmembrane transport"/>
    <property type="evidence" value="ECO:0007669"/>
    <property type="project" value="InterPro"/>
</dbReference>
<sequence>MTFREYIDYQWQDLLLYTFQHIQVVLIAVGLGALIAIVVGTLVYDRPVARQVILTVTATMLTIPSFAMFGLLIPWLGLGAAPTIFALTFYAIFPILRNVITGLQSVPAEVEEAARGMGLSARRRLILVRVPLAWPVLLNGVRVATILCVAIAAIAAAVNGPGLGKPIFEGLARVGGANALNATLSGVIGVMAVALILDLLFILIARLTTSRGIRD</sequence>
<feature type="transmembrane region" description="Helical" evidence="6">
    <location>
        <begin position="20"/>
        <end position="44"/>
    </location>
</feature>
<name>A0AA46TNF5_9ACTN</name>
<dbReference type="PROSITE" id="PS50928">
    <property type="entry name" value="ABC_TM1"/>
    <property type="match status" value="1"/>
</dbReference>
<keyword evidence="2 6" id="KW-0813">Transport</keyword>
<feature type="domain" description="ABC transmembrane type-1" evidence="7">
    <location>
        <begin position="18"/>
        <end position="201"/>
    </location>
</feature>
<organism evidence="8 9">
    <name type="scientific">Solicola gregarius</name>
    <dbReference type="NCBI Taxonomy" id="2908642"/>
    <lineage>
        <taxon>Bacteria</taxon>
        <taxon>Bacillati</taxon>
        <taxon>Actinomycetota</taxon>
        <taxon>Actinomycetes</taxon>
        <taxon>Propionibacteriales</taxon>
        <taxon>Nocardioidaceae</taxon>
        <taxon>Solicola</taxon>
    </lineage>
</organism>
<accession>A0AA46TNF5</accession>
<evidence type="ECO:0000256" key="3">
    <source>
        <dbReference type="ARBA" id="ARBA00022692"/>
    </source>
</evidence>
<evidence type="ECO:0000256" key="6">
    <source>
        <dbReference type="RuleBase" id="RU363032"/>
    </source>
</evidence>
<dbReference type="EMBL" id="CP094970">
    <property type="protein sequence ID" value="UYM07583.1"/>
    <property type="molecule type" value="Genomic_DNA"/>
</dbReference>
<evidence type="ECO:0000256" key="5">
    <source>
        <dbReference type="ARBA" id="ARBA00023136"/>
    </source>
</evidence>
<dbReference type="GO" id="GO:0005886">
    <property type="term" value="C:plasma membrane"/>
    <property type="evidence" value="ECO:0007669"/>
    <property type="project" value="UniProtKB-SubCell"/>
</dbReference>
<evidence type="ECO:0000259" key="7">
    <source>
        <dbReference type="PROSITE" id="PS50928"/>
    </source>
</evidence>
<proteinExistence type="inferred from homology"/>
<feature type="transmembrane region" description="Helical" evidence="6">
    <location>
        <begin position="132"/>
        <end position="159"/>
    </location>
</feature>
<dbReference type="AlphaFoldDB" id="A0AA46TNF5"/>
<evidence type="ECO:0000256" key="4">
    <source>
        <dbReference type="ARBA" id="ARBA00022989"/>
    </source>
</evidence>
<dbReference type="PANTHER" id="PTHR30177:SF4">
    <property type="entry name" value="OSMOPROTECTANT IMPORT PERMEASE PROTEIN OSMW"/>
    <property type="match status" value="1"/>
</dbReference>
<dbReference type="Proteomes" id="UP001164390">
    <property type="component" value="Chromosome"/>
</dbReference>
<keyword evidence="3 6" id="KW-0812">Transmembrane</keyword>